<comment type="subcellular location">
    <subcellularLocation>
        <location evidence="1">Cell membrane</location>
        <topology evidence="1">Single-pass type II membrane protein</topology>
    </subcellularLocation>
</comment>
<keyword evidence="3" id="KW-1003">Cell membrane</keyword>
<dbReference type="PANTHER" id="PTHR31297">
    <property type="entry name" value="GLUCAN ENDO-1,6-BETA-GLUCOSIDASE B"/>
    <property type="match status" value="1"/>
</dbReference>
<comment type="caution">
    <text evidence="19">The sequence shown here is derived from an EMBL/GenBank/DDBJ whole genome shotgun (WGS) entry which is preliminary data.</text>
</comment>
<proteinExistence type="inferred from homology"/>
<dbReference type="Pfam" id="PF00150">
    <property type="entry name" value="Cellulase"/>
    <property type="match status" value="1"/>
</dbReference>
<dbReference type="GO" id="GO:0005886">
    <property type="term" value="C:plasma membrane"/>
    <property type="evidence" value="ECO:0007669"/>
    <property type="project" value="UniProtKB-SubCell"/>
</dbReference>
<comment type="similarity">
    <text evidence="2">Belongs to the glycosyl hydrolase 5 (cellulase A) family.</text>
</comment>
<feature type="compositionally biased region" description="Low complexity" evidence="16">
    <location>
        <begin position="146"/>
        <end position="162"/>
    </location>
</feature>
<keyword evidence="5 19" id="KW-0378">Hydrolase</keyword>
<dbReference type="GO" id="GO:0004338">
    <property type="term" value="F:glucan exo-1,3-beta-glucosidase activity"/>
    <property type="evidence" value="ECO:0007669"/>
    <property type="project" value="UniProtKB-EC"/>
</dbReference>
<sequence length="746" mass="78912">MQEREHTAPFVLHPDSPASRPLTVAGTESFRDSYAGAETSHNNSSALLGAGAAGARDSFYTDKAATGGGRPRGRGILMRVLLGLAVLVVVVLAVVLPVYFLVVKPRNHHNLSSSSSPSSNTDPSGGTSSSNPSGGGDGTSGGTTPGGAAAVTTGGDGSTVTTSTGDTFTYSNKFGGYWVSDPADPFNDGASPNSWTPPLNTSWDFAMDRIYGVNLGGWFVLEPFIAPALFQAYPSAKDEWSLSALMAADGTLQSKMEEHYDTFITEQDIAQIAGAGLNWVRLPIPFWAIGTWSDVGVAPDGSTVSEPFLEGVAWKYIVRMLGWARKYGIRVNLDLHTMPGSQNGYNHSGKGGQVNFLNGIMGIANAQRALDYIRTITEFISQPEYKNVVPVFGIMNEALLKTIGRAQLTSFYLEAHDMIRGITGFGNGPYISIHDGFDGLSNWAGFLEGSDRIMLDTHPYFAFNRQPNTAPVATGTDPKSAGGQWPKQACNSWASSITNRWVSLSLFIWSCELVTSSRSAVGVTVAGEFSNGINDCGLYLNGVNGSTSYGGDCNDWQDSSNWSAATKAGLLQFALASMDAMQDWFFWTWKIGNSTSGIVESPLWSYQAGLGGGWMPTDPRTAAGKCAALGVDVNPFDGTYQSWQTGGQGAGTIAPESIKDFGQWPPKTVSNVDGPLGFLATYTATGSVLTLMYATPTPTPAPTVSVSVDGWANPSDTASFVTAVAGCTYTNAWSALNLPAPTAACK</sequence>
<comment type="catalytic activity">
    <reaction evidence="12">
        <text>Successive hydrolysis of beta-D-glucose units from the non-reducing ends of (1-&gt;3)-beta-D-glucans, releasing alpha-glucose.</text>
        <dbReference type="EC" id="3.2.1.58"/>
    </reaction>
</comment>
<keyword evidence="9" id="KW-0325">Glycoprotein</keyword>
<evidence type="ECO:0000256" key="9">
    <source>
        <dbReference type="ARBA" id="ARBA00023180"/>
    </source>
</evidence>
<dbReference type="EC" id="3.2.1.58" evidence="14"/>
<keyword evidence="10" id="KW-0326">Glycosidase</keyword>
<evidence type="ECO:0000256" key="7">
    <source>
        <dbReference type="ARBA" id="ARBA00022989"/>
    </source>
</evidence>
<evidence type="ECO:0000256" key="11">
    <source>
        <dbReference type="ARBA" id="ARBA00023316"/>
    </source>
</evidence>
<evidence type="ECO:0000256" key="12">
    <source>
        <dbReference type="ARBA" id="ARBA00036824"/>
    </source>
</evidence>
<comment type="function">
    <text evidence="13">Glucosidase involved in the degradation of cellulosic biomass. Active on lichenan.</text>
</comment>
<evidence type="ECO:0000313" key="19">
    <source>
        <dbReference type="EMBL" id="KAJ7617023.1"/>
    </source>
</evidence>
<evidence type="ECO:0000256" key="6">
    <source>
        <dbReference type="ARBA" id="ARBA00022968"/>
    </source>
</evidence>
<evidence type="ECO:0000256" key="4">
    <source>
        <dbReference type="ARBA" id="ARBA00022692"/>
    </source>
</evidence>
<feature type="compositionally biased region" description="Low complexity" evidence="16">
    <location>
        <begin position="112"/>
        <end position="132"/>
    </location>
</feature>
<evidence type="ECO:0000256" key="3">
    <source>
        <dbReference type="ARBA" id="ARBA00022475"/>
    </source>
</evidence>
<dbReference type="Proteomes" id="UP001221142">
    <property type="component" value="Unassembled WGS sequence"/>
</dbReference>
<dbReference type="InterPro" id="IPR017853">
    <property type="entry name" value="GH"/>
</dbReference>
<evidence type="ECO:0000313" key="20">
    <source>
        <dbReference type="Proteomes" id="UP001221142"/>
    </source>
</evidence>
<evidence type="ECO:0000256" key="8">
    <source>
        <dbReference type="ARBA" id="ARBA00023136"/>
    </source>
</evidence>
<keyword evidence="6" id="KW-0735">Signal-anchor</keyword>
<evidence type="ECO:0000256" key="5">
    <source>
        <dbReference type="ARBA" id="ARBA00022801"/>
    </source>
</evidence>
<evidence type="ECO:0000256" key="17">
    <source>
        <dbReference type="SAM" id="Phobius"/>
    </source>
</evidence>
<dbReference type="EMBL" id="JARKIF010000021">
    <property type="protein sequence ID" value="KAJ7617023.1"/>
    <property type="molecule type" value="Genomic_DNA"/>
</dbReference>
<reference evidence="19" key="1">
    <citation type="submission" date="2023-03" db="EMBL/GenBank/DDBJ databases">
        <title>Massive genome expansion in bonnet fungi (Mycena s.s.) driven by repeated elements and novel gene families across ecological guilds.</title>
        <authorList>
            <consortium name="Lawrence Berkeley National Laboratory"/>
            <person name="Harder C.B."/>
            <person name="Miyauchi S."/>
            <person name="Viragh M."/>
            <person name="Kuo A."/>
            <person name="Thoen E."/>
            <person name="Andreopoulos B."/>
            <person name="Lu D."/>
            <person name="Skrede I."/>
            <person name="Drula E."/>
            <person name="Henrissat B."/>
            <person name="Morin E."/>
            <person name="Kohler A."/>
            <person name="Barry K."/>
            <person name="LaButti K."/>
            <person name="Morin E."/>
            <person name="Salamov A."/>
            <person name="Lipzen A."/>
            <person name="Mereny Z."/>
            <person name="Hegedus B."/>
            <person name="Baldrian P."/>
            <person name="Stursova M."/>
            <person name="Weitz H."/>
            <person name="Taylor A."/>
            <person name="Grigoriev I.V."/>
            <person name="Nagy L.G."/>
            <person name="Martin F."/>
            <person name="Kauserud H."/>
        </authorList>
    </citation>
    <scope>NUCLEOTIDE SEQUENCE</scope>
    <source>
        <strain evidence="19">9284</strain>
    </source>
</reference>
<evidence type="ECO:0000256" key="2">
    <source>
        <dbReference type="ARBA" id="ARBA00005641"/>
    </source>
</evidence>
<dbReference type="Gene3D" id="3.20.20.80">
    <property type="entry name" value="Glycosidases"/>
    <property type="match status" value="1"/>
</dbReference>
<dbReference type="GO" id="GO:0005576">
    <property type="term" value="C:extracellular region"/>
    <property type="evidence" value="ECO:0007669"/>
    <property type="project" value="TreeGrafter"/>
</dbReference>
<keyword evidence="11" id="KW-0961">Cell wall biogenesis/degradation</keyword>
<keyword evidence="20" id="KW-1185">Reference proteome</keyword>
<protein>
    <recommendedName>
        <fullName evidence="14">glucan 1,3-beta-glucosidase</fullName>
        <ecNumber evidence="14">3.2.1.58</ecNumber>
    </recommendedName>
    <alternativeName>
        <fullName evidence="15">Exo-1,3-beta-glucanase D</fullName>
    </alternativeName>
</protein>
<organism evidence="19 20">
    <name type="scientific">Roridomyces roridus</name>
    <dbReference type="NCBI Taxonomy" id="1738132"/>
    <lineage>
        <taxon>Eukaryota</taxon>
        <taxon>Fungi</taxon>
        <taxon>Dikarya</taxon>
        <taxon>Basidiomycota</taxon>
        <taxon>Agaricomycotina</taxon>
        <taxon>Agaricomycetes</taxon>
        <taxon>Agaricomycetidae</taxon>
        <taxon>Agaricales</taxon>
        <taxon>Marasmiineae</taxon>
        <taxon>Mycenaceae</taxon>
        <taxon>Roridomyces</taxon>
    </lineage>
</organism>
<dbReference type="AlphaFoldDB" id="A0AAD7FG98"/>
<feature type="domain" description="Glycoside hydrolase family 5" evidence="18">
    <location>
        <begin position="256"/>
        <end position="469"/>
    </location>
</feature>
<evidence type="ECO:0000256" key="1">
    <source>
        <dbReference type="ARBA" id="ARBA00004401"/>
    </source>
</evidence>
<evidence type="ECO:0000256" key="10">
    <source>
        <dbReference type="ARBA" id="ARBA00023295"/>
    </source>
</evidence>
<evidence type="ECO:0000256" key="14">
    <source>
        <dbReference type="ARBA" id="ARBA00038929"/>
    </source>
</evidence>
<feature type="region of interest" description="Disordered" evidence="16">
    <location>
        <begin position="108"/>
        <end position="162"/>
    </location>
</feature>
<dbReference type="GO" id="GO:0009986">
    <property type="term" value="C:cell surface"/>
    <property type="evidence" value="ECO:0007669"/>
    <property type="project" value="TreeGrafter"/>
</dbReference>
<feature type="compositionally biased region" description="Gly residues" evidence="16">
    <location>
        <begin position="133"/>
        <end position="145"/>
    </location>
</feature>
<dbReference type="InterPro" id="IPR050386">
    <property type="entry name" value="Glycosyl_hydrolase_5"/>
</dbReference>
<accession>A0AAD7FG98</accession>
<keyword evidence="7 17" id="KW-1133">Transmembrane helix</keyword>
<feature type="transmembrane region" description="Helical" evidence="17">
    <location>
        <begin position="80"/>
        <end position="102"/>
    </location>
</feature>
<dbReference type="GO" id="GO:0071555">
    <property type="term" value="P:cell wall organization"/>
    <property type="evidence" value="ECO:0007669"/>
    <property type="project" value="UniProtKB-KW"/>
</dbReference>
<keyword evidence="4 17" id="KW-0812">Transmembrane</keyword>
<evidence type="ECO:0000259" key="18">
    <source>
        <dbReference type="Pfam" id="PF00150"/>
    </source>
</evidence>
<dbReference type="PANTHER" id="PTHR31297:SF34">
    <property type="entry name" value="GLUCAN 1,3-BETA-GLUCOSIDASE 2"/>
    <property type="match status" value="1"/>
</dbReference>
<name>A0AAD7FG98_9AGAR</name>
<dbReference type="GO" id="GO:0009251">
    <property type="term" value="P:glucan catabolic process"/>
    <property type="evidence" value="ECO:0007669"/>
    <property type="project" value="TreeGrafter"/>
</dbReference>
<evidence type="ECO:0000256" key="15">
    <source>
        <dbReference type="ARBA" id="ARBA00041260"/>
    </source>
</evidence>
<dbReference type="SUPFAM" id="SSF51445">
    <property type="entry name" value="(Trans)glycosidases"/>
    <property type="match status" value="1"/>
</dbReference>
<gene>
    <name evidence="19" type="ORF">FB45DRAFT_992700</name>
</gene>
<evidence type="ECO:0000256" key="13">
    <source>
        <dbReference type="ARBA" id="ARBA00037126"/>
    </source>
</evidence>
<dbReference type="InterPro" id="IPR001547">
    <property type="entry name" value="Glyco_hydro_5"/>
</dbReference>
<evidence type="ECO:0000256" key="16">
    <source>
        <dbReference type="SAM" id="MobiDB-lite"/>
    </source>
</evidence>
<keyword evidence="8 17" id="KW-0472">Membrane</keyword>